<keyword evidence="6" id="KW-0408">Iron</keyword>
<protein>
    <recommendedName>
        <fullName evidence="3">cysteine dioxygenase</fullName>
        <ecNumber evidence="3">1.13.11.20</ecNumber>
    </recommendedName>
</protein>
<dbReference type="InParanoid" id="A0A1Q3BQM0"/>
<dbReference type="GO" id="GO:0017172">
    <property type="term" value="F:cysteine dioxygenase activity"/>
    <property type="evidence" value="ECO:0007669"/>
    <property type="project" value="UniProtKB-EC"/>
</dbReference>
<dbReference type="Pfam" id="PF07847">
    <property type="entry name" value="PCO_ADO"/>
    <property type="match status" value="1"/>
</dbReference>
<feature type="compositionally biased region" description="Basic residues" evidence="8">
    <location>
        <begin position="33"/>
        <end position="46"/>
    </location>
</feature>
<dbReference type="InterPro" id="IPR014710">
    <property type="entry name" value="RmlC-like_jellyroll"/>
</dbReference>
<dbReference type="Proteomes" id="UP000187406">
    <property type="component" value="Unassembled WGS sequence"/>
</dbReference>
<evidence type="ECO:0000256" key="6">
    <source>
        <dbReference type="ARBA" id="ARBA00023004"/>
    </source>
</evidence>
<reference evidence="10" key="1">
    <citation type="submission" date="2016-04" db="EMBL/GenBank/DDBJ databases">
        <title>Cephalotus genome sequencing.</title>
        <authorList>
            <person name="Fukushima K."/>
            <person name="Hasebe M."/>
            <person name="Fang X."/>
        </authorList>
    </citation>
    <scope>NUCLEOTIDE SEQUENCE [LARGE SCALE GENOMIC DNA]</scope>
    <source>
        <strain evidence="10">cv. St1</strain>
    </source>
</reference>
<organism evidence="9 10">
    <name type="scientific">Cephalotus follicularis</name>
    <name type="common">Albany pitcher plant</name>
    <dbReference type="NCBI Taxonomy" id="3775"/>
    <lineage>
        <taxon>Eukaryota</taxon>
        <taxon>Viridiplantae</taxon>
        <taxon>Streptophyta</taxon>
        <taxon>Embryophyta</taxon>
        <taxon>Tracheophyta</taxon>
        <taxon>Spermatophyta</taxon>
        <taxon>Magnoliopsida</taxon>
        <taxon>eudicotyledons</taxon>
        <taxon>Gunneridae</taxon>
        <taxon>Pentapetalae</taxon>
        <taxon>rosids</taxon>
        <taxon>fabids</taxon>
        <taxon>Oxalidales</taxon>
        <taxon>Cephalotaceae</taxon>
        <taxon>Cephalotus</taxon>
    </lineage>
</organism>
<dbReference type="FunCoup" id="A0A1Q3BQM0">
    <property type="interactions" value="1353"/>
</dbReference>
<comment type="catalytic activity">
    <reaction evidence="7">
        <text>L-cysteine + O2 = 3-sulfino-L-alanine + H(+)</text>
        <dbReference type="Rhea" id="RHEA:20441"/>
        <dbReference type="ChEBI" id="CHEBI:15378"/>
        <dbReference type="ChEBI" id="CHEBI:15379"/>
        <dbReference type="ChEBI" id="CHEBI:35235"/>
        <dbReference type="ChEBI" id="CHEBI:61085"/>
        <dbReference type="EC" id="1.13.11.20"/>
    </reaction>
    <physiologicalReaction direction="left-to-right" evidence="7">
        <dbReference type="Rhea" id="RHEA:20442"/>
    </physiologicalReaction>
</comment>
<dbReference type="AlphaFoldDB" id="A0A1Q3BQM0"/>
<keyword evidence="5" id="KW-0560">Oxidoreductase</keyword>
<evidence type="ECO:0000256" key="1">
    <source>
        <dbReference type="ARBA" id="ARBA00001954"/>
    </source>
</evidence>
<gene>
    <name evidence="9" type="ORF">CFOL_v3_13753</name>
</gene>
<evidence type="ECO:0000256" key="7">
    <source>
        <dbReference type="ARBA" id="ARBA00024284"/>
    </source>
</evidence>
<keyword evidence="10" id="KW-1185">Reference proteome</keyword>
<sequence length="310" mass="34463">MGIETTVADKKGTELCELSTRKVTDSNSDTIKTNRRPKKQRRRNKKMQLPVQKLYETCKDVFAIGGAGIVPSTDNIEKLRAVLVIVLDAYKPGFYCVDDIQPDDVGLSPEMPYFRTQSTRRTPAITYLHLFDCDNFSIGIFCLPPSGVIPLHNHPGMTVFSKLLFGTMHIKSYDWVDPVADVPCSTSALNPSQSNAVQHPGVRLAKLKVNADFTAPCNASILYPADGGNMHCFTALTPCAVLDVLGPPYSDPEGRHCQYYLDFPFSDFIVDGIKLPEDQREGHAWLQEREKPEDLAVVGSLYRGPKIVEK</sequence>
<evidence type="ECO:0000256" key="4">
    <source>
        <dbReference type="ARBA" id="ARBA00022723"/>
    </source>
</evidence>
<evidence type="ECO:0000313" key="9">
    <source>
        <dbReference type="EMBL" id="GAV70255.1"/>
    </source>
</evidence>
<evidence type="ECO:0000256" key="2">
    <source>
        <dbReference type="ARBA" id="ARBA00006622"/>
    </source>
</evidence>
<keyword evidence="4" id="KW-0479">Metal-binding</keyword>
<dbReference type="EMBL" id="BDDD01000793">
    <property type="protein sequence ID" value="GAV70255.1"/>
    <property type="molecule type" value="Genomic_DNA"/>
</dbReference>
<dbReference type="PANTHER" id="PTHR22966:SF1">
    <property type="entry name" value="PLANT CYSTEINE OXIDASE 1"/>
    <property type="match status" value="1"/>
</dbReference>
<dbReference type="InterPro" id="IPR012864">
    <property type="entry name" value="PCO/ADO"/>
</dbReference>
<dbReference type="InterPro" id="IPR011051">
    <property type="entry name" value="RmlC_Cupin_sf"/>
</dbReference>
<comment type="similarity">
    <text evidence="2">Belongs to the cysteine dioxygenase family.</text>
</comment>
<comment type="caution">
    <text evidence="9">The sequence shown here is derived from an EMBL/GenBank/DDBJ whole genome shotgun (WGS) entry which is preliminary data.</text>
</comment>
<dbReference type="GO" id="GO:0070483">
    <property type="term" value="P:detection of hypoxia"/>
    <property type="evidence" value="ECO:0007669"/>
    <property type="project" value="UniProtKB-ARBA"/>
</dbReference>
<dbReference type="PANTHER" id="PTHR22966">
    <property type="entry name" value="2-AMINOETHANETHIOL DIOXYGENASE"/>
    <property type="match status" value="1"/>
</dbReference>
<dbReference type="SUPFAM" id="SSF51182">
    <property type="entry name" value="RmlC-like cupins"/>
    <property type="match status" value="1"/>
</dbReference>
<evidence type="ECO:0000256" key="8">
    <source>
        <dbReference type="SAM" id="MobiDB-lite"/>
    </source>
</evidence>
<dbReference type="STRING" id="3775.A0A1Q3BQM0"/>
<dbReference type="Gene3D" id="2.60.120.10">
    <property type="entry name" value="Jelly Rolls"/>
    <property type="match status" value="1"/>
</dbReference>
<accession>A0A1Q3BQM0</accession>
<dbReference type="EC" id="1.13.11.20" evidence="3"/>
<name>A0A1Q3BQM0_CEPFO</name>
<evidence type="ECO:0000313" key="10">
    <source>
        <dbReference type="Proteomes" id="UP000187406"/>
    </source>
</evidence>
<dbReference type="CDD" id="cd20289">
    <property type="entry name" value="cupin_ADO"/>
    <property type="match status" value="1"/>
</dbReference>
<dbReference type="OrthoDB" id="271433at2759"/>
<evidence type="ECO:0000256" key="5">
    <source>
        <dbReference type="ARBA" id="ARBA00023002"/>
    </source>
</evidence>
<comment type="cofactor">
    <cofactor evidence="1">
        <name>Fe(2+)</name>
        <dbReference type="ChEBI" id="CHEBI:29033"/>
    </cofactor>
</comment>
<proteinExistence type="inferred from homology"/>
<dbReference type="GO" id="GO:0046872">
    <property type="term" value="F:metal ion binding"/>
    <property type="evidence" value="ECO:0007669"/>
    <property type="project" value="UniProtKB-KW"/>
</dbReference>
<feature type="region of interest" description="Disordered" evidence="8">
    <location>
        <begin position="26"/>
        <end position="47"/>
    </location>
</feature>
<evidence type="ECO:0000256" key="3">
    <source>
        <dbReference type="ARBA" id="ARBA00013133"/>
    </source>
</evidence>